<accession>A0A318N130</accession>
<sequence>MNKLDKFINQLKELSNGEVINVPLPDDNLLDDYEKNINFSFSIEYRKLLKEASNIFYGTIELLLVTRDKKYPSELSTVLNEAREQGLPEDWLPICEDNGSYYCLTPNDTVRYWTLDGYSNDTWEDLSDWVEQVWINENQISQTSPK</sequence>
<comment type="caution">
    <text evidence="2">The sequence shown here is derived from an EMBL/GenBank/DDBJ whole genome shotgun (WGS) entry which is preliminary data.</text>
</comment>
<evidence type="ECO:0000313" key="3">
    <source>
        <dbReference type="Proteomes" id="UP000247838"/>
    </source>
</evidence>
<dbReference type="InterPro" id="IPR037883">
    <property type="entry name" value="Knr4/Smi1-like_sf"/>
</dbReference>
<reference evidence="2 3" key="1">
    <citation type="submission" date="2018-05" db="EMBL/GenBank/DDBJ databases">
        <title>Reference genomes for bee gut microbiota database.</title>
        <authorList>
            <person name="Ellegaard K.M."/>
        </authorList>
    </citation>
    <scope>NUCLEOTIDE SEQUENCE [LARGE SCALE GENOMIC DNA]</scope>
    <source>
        <strain evidence="2 3">ESL0167</strain>
    </source>
</reference>
<dbReference type="AlphaFoldDB" id="A0A318N130"/>
<dbReference type="RefSeq" id="WP_110443986.1">
    <property type="nucleotide sequence ID" value="NZ_QGLM01000018.1"/>
</dbReference>
<gene>
    <name evidence="2" type="ORF">DKK76_09010</name>
</gene>
<name>A0A318N130_FRIPE</name>
<proteinExistence type="predicted"/>
<protein>
    <submittedName>
        <fullName evidence="2">SMI1/KNR4 family protein</fullName>
    </submittedName>
</protein>
<dbReference type="Pfam" id="PF14567">
    <property type="entry name" value="SUKH_5"/>
    <property type="match status" value="1"/>
</dbReference>
<dbReference type="SUPFAM" id="SSF160631">
    <property type="entry name" value="SMI1/KNR4-like"/>
    <property type="match status" value="1"/>
</dbReference>
<evidence type="ECO:0000313" key="2">
    <source>
        <dbReference type="EMBL" id="PXY94604.1"/>
    </source>
</evidence>
<dbReference type="Proteomes" id="UP000247838">
    <property type="component" value="Unassembled WGS sequence"/>
</dbReference>
<dbReference type="EMBL" id="QGLM01000018">
    <property type="protein sequence ID" value="PXY94604.1"/>
    <property type="molecule type" value="Genomic_DNA"/>
</dbReference>
<evidence type="ECO:0000259" key="1">
    <source>
        <dbReference type="SMART" id="SM00860"/>
    </source>
</evidence>
<dbReference type="SMART" id="SM00860">
    <property type="entry name" value="SMI1_KNR4"/>
    <property type="match status" value="1"/>
</dbReference>
<dbReference type="Gene3D" id="3.40.1580.10">
    <property type="entry name" value="SMI1/KNR4-like"/>
    <property type="match status" value="1"/>
</dbReference>
<organism evidence="2 3">
    <name type="scientific">Frischella perrara</name>
    <dbReference type="NCBI Taxonomy" id="1267021"/>
    <lineage>
        <taxon>Bacteria</taxon>
        <taxon>Pseudomonadati</taxon>
        <taxon>Pseudomonadota</taxon>
        <taxon>Gammaproteobacteria</taxon>
        <taxon>Orbales</taxon>
        <taxon>Orbaceae</taxon>
        <taxon>Frischella</taxon>
    </lineage>
</organism>
<dbReference type="InterPro" id="IPR018958">
    <property type="entry name" value="Knr4/Smi1-like_dom"/>
</dbReference>
<feature type="domain" description="Knr4/Smi1-like" evidence="1">
    <location>
        <begin position="24"/>
        <end position="132"/>
    </location>
</feature>